<dbReference type="InterPro" id="IPR034154">
    <property type="entry name" value="TOPRIM_DnaG/twinkle"/>
</dbReference>
<dbReference type="OrthoDB" id="7465087at2"/>
<keyword evidence="5" id="KW-0235">DNA replication</keyword>
<evidence type="ECO:0000259" key="7">
    <source>
        <dbReference type="SMART" id="SM00493"/>
    </source>
</evidence>
<comment type="caution">
    <text evidence="8">The sequence shown here is derived from an EMBL/GenBank/DDBJ whole genome shotgun (WGS) entry which is preliminary data.</text>
</comment>
<keyword evidence="6" id="KW-0804">Transcription</keyword>
<dbReference type="SMART" id="SM00493">
    <property type="entry name" value="TOPRIM"/>
    <property type="match status" value="1"/>
</dbReference>
<name>A0A2N0H410_9SPHN</name>
<accession>A0A2N0H410</accession>
<protein>
    <submittedName>
        <fullName evidence="8">Toprim domain-containing protein</fullName>
    </submittedName>
</protein>
<sequence length="280" mass="30619">MPLVSNHPTSDLRALVARLGGKWSGNTAMCRCPSHADRTPSLAIRQGDRGILVTCHAGCDATDVLRALRRISNLPSIGPAELDGRQAQRPTAFLAIWHAGRQIEGTLAERYVREVRNIWSPLEDLRYHPGCPRGQGRLVQFEPALLVAMRKAGEIVAIQRIFLDPATAHYTDKLVLGQAIGAAWTNGSPGKTIGVCEGFETAAAYTSLTGIQTWATMGAKRFHQVEIPASVERVILLADNDPEGRRAEARAREALARPGLAIDTEWPPGRMNDWAQLLKR</sequence>
<dbReference type="GO" id="GO:1990077">
    <property type="term" value="C:primosome complex"/>
    <property type="evidence" value="ECO:0007669"/>
    <property type="project" value="UniProtKB-KW"/>
</dbReference>
<keyword evidence="2" id="KW-0639">Primosome</keyword>
<evidence type="ECO:0000313" key="8">
    <source>
        <dbReference type="EMBL" id="PKB13674.1"/>
    </source>
</evidence>
<dbReference type="Gene3D" id="3.90.580.10">
    <property type="entry name" value="Zinc finger, CHC2-type domain"/>
    <property type="match status" value="1"/>
</dbReference>
<dbReference type="InterPro" id="IPR055570">
    <property type="entry name" value="DUF7146"/>
</dbReference>
<reference evidence="8 9" key="1">
    <citation type="submission" date="2017-11" db="EMBL/GenBank/DDBJ databases">
        <title>Genomic Encyclopedia of Type Strains, Phase III (KMG-III): the genomes of soil and plant-associated and newly described type strains.</title>
        <authorList>
            <person name="Whitman W."/>
        </authorList>
    </citation>
    <scope>NUCLEOTIDE SEQUENCE [LARGE SCALE GENOMIC DNA]</scope>
    <source>
        <strain evidence="8 9">CGMCC 1.12274</strain>
    </source>
</reference>
<dbReference type="GO" id="GO:0006269">
    <property type="term" value="P:DNA replication, synthesis of primer"/>
    <property type="evidence" value="ECO:0007669"/>
    <property type="project" value="UniProtKB-KW"/>
</dbReference>
<dbReference type="CDD" id="cd01029">
    <property type="entry name" value="TOPRIM_primases"/>
    <property type="match status" value="1"/>
</dbReference>
<keyword evidence="9" id="KW-1185">Reference proteome</keyword>
<evidence type="ECO:0000256" key="5">
    <source>
        <dbReference type="ARBA" id="ARBA00022705"/>
    </source>
</evidence>
<evidence type="ECO:0000256" key="4">
    <source>
        <dbReference type="ARBA" id="ARBA00022695"/>
    </source>
</evidence>
<dbReference type="GO" id="GO:0003677">
    <property type="term" value="F:DNA binding"/>
    <property type="evidence" value="ECO:0007669"/>
    <property type="project" value="InterPro"/>
</dbReference>
<organism evidence="8 9">
    <name type="scientific">Novosphingobium kunmingense</name>
    <dbReference type="NCBI Taxonomy" id="1211806"/>
    <lineage>
        <taxon>Bacteria</taxon>
        <taxon>Pseudomonadati</taxon>
        <taxon>Pseudomonadota</taxon>
        <taxon>Alphaproteobacteria</taxon>
        <taxon>Sphingomonadales</taxon>
        <taxon>Sphingomonadaceae</taxon>
        <taxon>Novosphingobium</taxon>
    </lineage>
</organism>
<dbReference type="InterPro" id="IPR036977">
    <property type="entry name" value="DNA_primase_Znf_CHC2"/>
</dbReference>
<evidence type="ECO:0000256" key="6">
    <source>
        <dbReference type="ARBA" id="ARBA00023163"/>
    </source>
</evidence>
<evidence type="ECO:0000313" key="9">
    <source>
        <dbReference type="Proteomes" id="UP000232587"/>
    </source>
</evidence>
<keyword evidence="1" id="KW-0240">DNA-directed RNA polymerase</keyword>
<evidence type="ECO:0000256" key="3">
    <source>
        <dbReference type="ARBA" id="ARBA00022679"/>
    </source>
</evidence>
<dbReference type="GO" id="GO:0000428">
    <property type="term" value="C:DNA-directed RNA polymerase complex"/>
    <property type="evidence" value="ECO:0007669"/>
    <property type="project" value="UniProtKB-KW"/>
</dbReference>
<evidence type="ECO:0000256" key="2">
    <source>
        <dbReference type="ARBA" id="ARBA00022515"/>
    </source>
</evidence>
<dbReference type="EMBL" id="PHUF01000006">
    <property type="protein sequence ID" value="PKB13674.1"/>
    <property type="molecule type" value="Genomic_DNA"/>
</dbReference>
<dbReference type="InterPro" id="IPR006171">
    <property type="entry name" value="TOPRIM_dom"/>
</dbReference>
<proteinExistence type="predicted"/>
<feature type="domain" description="Toprim" evidence="7">
    <location>
        <begin position="191"/>
        <end position="260"/>
    </location>
</feature>
<dbReference type="AlphaFoldDB" id="A0A2N0H410"/>
<dbReference type="Gene3D" id="3.40.1360.10">
    <property type="match status" value="1"/>
</dbReference>
<dbReference type="Pfam" id="PF13362">
    <property type="entry name" value="Toprim_3"/>
    <property type="match status" value="1"/>
</dbReference>
<gene>
    <name evidence="8" type="ORF">B0I00_3115</name>
</gene>
<dbReference type="GO" id="GO:0016779">
    <property type="term" value="F:nucleotidyltransferase activity"/>
    <property type="evidence" value="ECO:0007669"/>
    <property type="project" value="UniProtKB-KW"/>
</dbReference>
<dbReference type="Pfam" id="PF23639">
    <property type="entry name" value="DUF7146"/>
    <property type="match status" value="1"/>
</dbReference>
<keyword evidence="4" id="KW-0548">Nucleotidyltransferase</keyword>
<evidence type="ECO:0000256" key="1">
    <source>
        <dbReference type="ARBA" id="ARBA00022478"/>
    </source>
</evidence>
<dbReference type="Proteomes" id="UP000232587">
    <property type="component" value="Unassembled WGS sequence"/>
</dbReference>
<keyword evidence="3" id="KW-0808">Transferase</keyword>
<dbReference type="GO" id="GO:0008270">
    <property type="term" value="F:zinc ion binding"/>
    <property type="evidence" value="ECO:0007669"/>
    <property type="project" value="InterPro"/>
</dbReference>